<organism evidence="3 4">
    <name type="scientific">Pristionchus entomophagus</name>
    <dbReference type="NCBI Taxonomy" id="358040"/>
    <lineage>
        <taxon>Eukaryota</taxon>
        <taxon>Metazoa</taxon>
        <taxon>Ecdysozoa</taxon>
        <taxon>Nematoda</taxon>
        <taxon>Chromadorea</taxon>
        <taxon>Rhabditida</taxon>
        <taxon>Rhabditina</taxon>
        <taxon>Diplogasteromorpha</taxon>
        <taxon>Diplogasteroidea</taxon>
        <taxon>Neodiplogasteridae</taxon>
        <taxon>Pristionchus</taxon>
    </lineage>
</organism>
<proteinExistence type="predicted"/>
<dbReference type="InterPro" id="IPR005069">
    <property type="entry name" value="Nucl-diP-sugar_transferase"/>
</dbReference>
<dbReference type="Proteomes" id="UP001432027">
    <property type="component" value="Unassembled WGS sequence"/>
</dbReference>
<keyword evidence="1" id="KW-1133">Transmembrane helix</keyword>
<dbReference type="Pfam" id="PF03407">
    <property type="entry name" value="Nucleotid_trans"/>
    <property type="match status" value="1"/>
</dbReference>
<evidence type="ECO:0000313" key="3">
    <source>
        <dbReference type="EMBL" id="GMS83686.1"/>
    </source>
</evidence>
<accession>A0AAV5SKC8</accession>
<keyword evidence="4" id="KW-1185">Reference proteome</keyword>
<comment type="caution">
    <text evidence="3">The sequence shown here is derived from an EMBL/GenBank/DDBJ whole genome shotgun (WGS) entry which is preliminary data.</text>
</comment>
<dbReference type="AlphaFoldDB" id="A0AAV5SKC8"/>
<protein>
    <recommendedName>
        <fullName evidence="2">Nucleotide-diphospho-sugar transferase domain-containing protein</fullName>
    </recommendedName>
</protein>
<evidence type="ECO:0000259" key="2">
    <source>
        <dbReference type="Pfam" id="PF03407"/>
    </source>
</evidence>
<dbReference type="PANTHER" id="PTHR31967:SF12">
    <property type="entry name" value="NUCLEOTIDE-DIPHOSPHO-SUGAR TRANSFERASE DOMAIN-CONTAINING PROTEIN"/>
    <property type="match status" value="1"/>
</dbReference>
<name>A0AAV5SKC8_9BILA</name>
<dbReference type="PANTHER" id="PTHR31967">
    <property type="entry name" value="GROUNDHOG (HEDGEHOG-LIKE FAMILY)-RELATED"/>
    <property type="match status" value="1"/>
</dbReference>
<sequence>MNELLAEILRYFAGNYQKIFIRLLLIYVLLYPIVAVYSILGIWGHKRILEKKELGAGPLVRERPTRNQYFGEVQISWRHSLGSWGFGDVPIRFEKAIVEKEKQERLRIREEQIQDVLLAARDLSNDLLVDLDDRPFLFVTIINDAFKEMTMNWLCNVQPFETILDRTLIIAGSRKDCEKIEEQYSEVSCVHVALPASFNGNFEERDGHRREFTAYRMMILERLAGIGLNFFYFDTDSLWLRDPFDLLQNATETETSDIAIGAAGPDEEQQYSSDPLLILASNRTRSFLAEARRLLEKGKELDLKHIMNKLCLGNFGDIKCSGFEWGDVADGTWFEYGPLQRSLHSPYIVNNNRLREIIDKTAHQEMNKMWLLKKGKCDEGLRKKLFIEYGVKEMARKLKYTNEKENNGLWRSTLHLIEQMWSSFRWNLGRTFRLLHIF</sequence>
<keyword evidence="1" id="KW-0472">Membrane</keyword>
<keyword evidence="1" id="KW-0812">Transmembrane</keyword>
<reference evidence="3" key="1">
    <citation type="submission" date="2023-10" db="EMBL/GenBank/DDBJ databases">
        <title>Genome assembly of Pristionchus species.</title>
        <authorList>
            <person name="Yoshida K."/>
            <person name="Sommer R.J."/>
        </authorList>
    </citation>
    <scope>NUCLEOTIDE SEQUENCE</scope>
    <source>
        <strain evidence="3">RS0144</strain>
    </source>
</reference>
<feature type="transmembrane region" description="Helical" evidence="1">
    <location>
        <begin position="20"/>
        <end position="43"/>
    </location>
</feature>
<evidence type="ECO:0000313" key="4">
    <source>
        <dbReference type="Proteomes" id="UP001432027"/>
    </source>
</evidence>
<gene>
    <name evidence="3" type="ORF">PENTCL1PPCAC_5861</name>
</gene>
<dbReference type="EMBL" id="BTSX01000002">
    <property type="protein sequence ID" value="GMS83686.1"/>
    <property type="molecule type" value="Genomic_DNA"/>
</dbReference>
<feature type="domain" description="Nucleotide-diphospho-sugar transferase" evidence="2">
    <location>
        <begin position="163"/>
        <end position="356"/>
    </location>
</feature>
<evidence type="ECO:0000256" key="1">
    <source>
        <dbReference type="SAM" id="Phobius"/>
    </source>
</evidence>